<dbReference type="EMBL" id="CCKQ01008468">
    <property type="protein sequence ID" value="CDW79925.1"/>
    <property type="molecule type" value="Genomic_DNA"/>
</dbReference>
<evidence type="ECO:0000313" key="3">
    <source>
        <dbReference type="EMBL" id="CDW79925.1"/>
    </source>
</evidence>
<accession>A0A078ACF5</accession>
<gene>
    <name evidence="3" type="primary">Contig8714.g9300</name>
    <name evidence="3" type="ORF">STYLEM_8917</name>
</gene>
<feature type="coiled-coil region" evidence="1">
    <location>
        <begin position="568"/>
        <end position="595"/>
    </location>
</feature>
<reference evidence="3 4" key="1">
    <citation type="submission" date="2014-06" db="EMBL/GenBank/DDBJ databases">
        <authorList>
            <person name="Swart Estienne"/>
        </authorList>
    </citation>
    <scope>NUCLEOTIDE SEQUENCE [LARGE SCALE GENOMIC DNA]</scope>
    <source>
        <strain evidence="3 4">130c</strain>
    </source>
</reference>
<feature type="region of interest" description="Disordered" evidence="2">
    <location>
        <begin position="1"/>
        <end position="25"/>
    </location>
</feature>
<dbReference type="AlphaFoldDB" id="A0A078ACF5"/>
<evidence type="ECO:0000313" key="4">
    <source>
        <dbReference type="Proteomes" id="UP000039865"/>
    </source>
</evidence>
<evidence type="ECO:0000256" key="2">
    <source>
        <dbReference type="SAM" id="MobiDB-lite"/>
    </source>
</evidence>
<dbReference type="InParanoid" id="A0A078ACF5"/>
<evidence type="ECO:0000256" key="1">
    <source>
        <dbReference type="SAM" id="Coils"/>
    </source>
</evidence>
<name>A0A078ACF5_STYLE</name>
<feature type="region of interest" description="Disordered" evidence="2">
    <location>
        <begin position="134"/>
        <end position="153"/>
    </location>
</feature>
<organism evidence="3 4">
    <name type="scientific">Stylonychia lemnae</name>
    <name type="common">Ciliate</name>
    <dbReference type="NCBI Taxonomy" id="5949"/>
    <lineage>
        <taxon>Eukaryota</taxon>
        <taxon>Sar</taxon>
        <taxon>Alveolata</taxon>
        <taxon>Ciliophora</taxon>
        <taxon>Intramacronucleata</taxon>
        <taxon>Spirotrichea</taxon>
        <taxon>Stichotrichia</taxon>
        <taxon>Sporadotrichida</taxon>
        <taxon>Oxytrichidae</taxon>
        <taxon>Stylonychinae</taxon>
        <taxon>Stylonychia</taxon>
    </lineage>
</organism>
<proteinExistence type="predicted"/>
<dbReference type="Proteomes" id="UP000039865">
    <property type="component" value="Unassembled WGS sequence"/>
</dbReference>
<keyword evidence="4" id="KW-1185">Reference proteome</keyword>
<sequence length="596" mass="70662">MTYRNQKSGIQSIVSPNSKNSESDTPLRLEDVTVQQEKYRGYYTQRVKEQEVTQNQKDKIEQAILNKVSKLFKEYYQDHGDVQTQRQMNMVREREQRRLKLQLKLLKLRQDKNELETNYKPLKSMMLSPFIPSQTNSTQGNYKSNNINKNSDNTFRDQNIQEDLLKGWVIQFHKNQLYNNLGLKQAINDMYLRSGSLDLEVSPMKSQPLNMIRSARDLGIQNQKLLNLKQLSNMKSHRQYMPLFDDFRYINIMRKNEEVKSNNSQHLRPRTFNINLIKRKVTDQKINSMMITDSNLVVEGKFSQSLILSMVKTLSHCLSDLSAKLFNNNQTSWANFTNWLKKSQLCHMNIILEEITGITLQVGEILLIKFKDFPEKIGIQDPRYILNLDSLVSDECEVWEDNLLKFKEVRQFFFHAFDSYQLMTSQLGYGSVRDEEMMIMQGQIIEIRFKISEFIWLIEKYTILFMEDKATQNEINSQYKKDRPDSREKRKETQMQYIRKILKKTKKIIRSKNDPEFEFKISIKNAEADLVIKKEKVFKEMTEIQKIRIKEALKIGLRGGSYKTTKSIQALTDEIRREEYQKQQLKQKMEILAQQK</sequence>
<feature type="compositionally biased region" description="Polar residues" evidence="2">
    <location>
        <begin position="1"/>
        <end position="20"/>
    </location>
</feature>
<protein>
    <submittedName>
        <fullName evidence="3">Uncharacterized protein</fullName>
    </submittedName>
</protein>
<keyword evidence="1" id="KW-0175">Coiled coil</keyword>